<evidence type="ECO:0000313" key="3">
    <source>
        <dbReference type="Proteomes" id="UP000004995"/>
    </source>
</evidence>
<reference evidence="2" key="2">
    <citation type="submission" date="2018-08" db="UniProtKB">
        <authorList>
            <consortium name="EnsemblPlants"/>
        </authorList>
    </citation>
    <scope>IDENTIFICATION</scope>
    <source>
        <strain evidence="2">Yugu1</strain>
    </source>
</reference>
<keyword evidence="1" id="KW-0732">Signal</keyword>
<dbReference type="EMBL" id="AGNK02004619">
    <property type="status" value="NOT_ANNOTATED_CDS"/>
    <property type="molecule type" value="Genomic_DNA"/>
</dbReference>
<keyword evidence="3" id="KW-1185">Reference proteome</keyword>
<dbReference type="Gramene" id="KQK93568">
    <property type="protein sequence ID" value="KQK93568"/>
    <property type="gene ID" value="SETIT_027159mg"/>
</dbReference>
<evidence type="ECO:0008006" key="4">
    <source>
        <dbReference type="Google" id="ProtNLM"/>
    </source>
</evidence>
<evidence type="ECO:0000313" key="2">
    <source>
        <dbReference type="EnsemblPlants" id="KQK93568"/>
    </source>
</evidence>
<dbReference type="Proteomes" id="UP000004995">
    <property type="component" value="Unassembled WGS sequence"/>
</dbReference>
<proteinExistence type="predicted"/>
<dbReference type="OMA" id="IFCESAC"/>
<protein>
    <recommendedName>
        <fullName evidence="4">Bowman-Birk serine protease inhibitors family domain-containing protein</fullName>
    </recommendedName>
</protein>
<name>K3ZKQ3_SETIT</name>
<sequence length="78" mass="8081">MEGKRTTALMVIMCLVILSLNVNPATAAQCDCCKSDQAKQLCSTCTSTGAPDIFCESACLPDCLPSDPVAATTEGGQH</sequence>
<organism evidence="2 3">
    <name type="scientific">Setaria italica</name>
    <name type="common">Foxtail millet</name>
    <name type="synonym">Panicum italicum</name>
    <dbReference type="NCBI Taxonomy" id="4555"/>
    <lineage>
        <taxon>Eukaryota</taxon>
        <taxon>Viridiplantae</taxon>
        <taxon>Streptophyta</taxon>
        <taxon>Embryophyta</taxon>
        <taxon>Tracheophyta</taxon>
        <taxon>Spermatophyta</taxon>
        <taxon>Magnoliopsida</taxon>
        <taxon>Liliopsida</taxon>
        <taxon>Poales</taxon>
        <taxon>Poaceae</taxon>
        <taxon>PACMAD clade</taxon>
        <taxon>Panicoideae</taxon>
        <taxon>Panicodae</taxon>
        <taxon>Paniceae</taxon>
        <taxon>Cenchrinae</taxon>
        <taxon>Setaria</taxon>
    </lineage>
</organism>
<reference evidence="3" key="1">
    <citation type="journal article" date="2012" name="Nat. Biotechnol.">
        <title>Reference genome sequence of the model plant Setaria.</title>
        <authorList>
            <person name="Bennetzen J.L."/>
            <person name="Schmutz J."/>
            <person name="Wang H."/>
            <person name="Percifield R."/>
            <person name="Hawkins J."/>
            <person name="Pontaroli A.C."/>
            <person name="Estep M."/>
            <person name="Feng L."/>
            <person name="Vaughn J.N."/>
            <person name="Grimwood J."/>
            <person name="Jenkins J."/>
            <person name="Barry K."/>
            <person name="Lindquist E."/>
            <person name="Hellsten U."/>
            <person name="Deshpande S."/>
            <person name="Wang X."/>
            <person name="Wu X."/>
            <person name="Mitros T."/>
            <person name="Triplett J."/>
            <person name="Yang X."/>
            <person name="Ye C.Y."/>
            <person name="Mauro-Herrera M."/>
            <person name="Wang L."/>
            <person name="Li P."/>
            <person name="Sharma M."/>
            <person name="Sharma R."/>
            <person name="Ronald P.C."/>
            <person name="Panaud O."/>
            <person name="Kellogg E.A."/>
            <person name="Brutnell T.P."/>
            <person name="Doust A.N."/>
            <person name="Tuskan G.A."/>
            <person name="Rokhsar D."/>
            <person name="Devos K.M."/>
        </authorList>
    </citation>
    <scope>NUCLEOTIDE SEQUENCE [LARGE SCALE GENOMIC DNA]</scope>
    <source>
        <strain evidence="3">cv. Yugu1</strain>
    </source>
</reference>
<feature type="chain" id="PRO_5010127860" description="Bowman-Birk serine protease inhibitors family domain-containing protein" evidence="1">
    <location>
        <begin position="28"/>
        <end position="78"/>
    </location>
</feature>
<dbReference type="HOGENOM" id="CLU_161659_1_0_1"/>
<dbReference type="AlphaFoldDB" id="K3ZKQ3"/>
<dbReference type="InParanoid" id="K3ZKQ3"/>
<dbReference type="EnsemblPlants" id="KQK93568">
    <property type="protein sequence ID" value="KQK93568"/>
    <property type="gene ID" value="SETIT_027159mg"/>
</dbReference>
<feature type="signal peptide" evidence="1">
    <location>
        <begin position="1"/>
        <end position="27"/>
    </location>
</feature>
<evidence type="ECO:0000256" key="1">
    <source>
        <dbReference type="SAM" id="SignalP"/>
    </source>
</evidence>
<accession>K3ZKQ3</accession>